<gene>
    <name evidence="10" type="primary">macB_16</name>
    <name evidence="10" type="ORF">LuPra_00900</name>
</gene>
<keyword evidence="5 7" id="KW-0472">Membrane</keyword>
<reference evidence="10 11" key="1">
    <citation type="journal article" date="2016" name="Genome Announc.">
        <title>First Complete Genome Sequence of a Subdivision 6 Acidobacterium Strain.</title>
        <authorList>
            <person name="Huang S."/>
            <person name="Vieira S."/>
            <person name="Bunk B."/>
            <person name="Riedel T."/>
            <person name="Sproer C."/>
            <person name="Overmann J."/>
        </authorList>
    </citation>
    <scope>NUCLEOTIDE SEQUENCE [LARGE SCALE GENOMIC DNA]</scope>
    <source>
        <strain evidence="11">DSM 100886 HEG_-6_39</strain>
    </source>
</reference>
<dbReference type="PANTHER" id="PTHR30572">
    <property type="entry name" value="MEMBRANE COMPONENT OF TRANSPORTER-RELATED"/>
    <property type="match status" value="1"/>
</dbReference>
<evidence type="ECO:0000256" key="7">
    <source>
        <dbReference type="SAM" id="Phobius"/>
    </source>
</evidence>
<feature type="domain" description="MacB-like periplasmic core" evidence="9">
    <location>
        <begin position="101"/>
        <end position="328"/>
    </location>
</feature>
<dbReference type="EMBL" id="CP015136">
    <property type="protein sequence ID" value="AMY07720.1"/>
    <property type="molecule type" value="Genomic_DNA"/>
</dbReference>
<feature type="transmembrane region" description="Helical" evidence="7">
    <location>
        <begin position="763"/>
        <end position="790"/>
    </location>
</feature>
<feature type="transmembrane region" description="Helical" evidence="7">
    <location>
        <begin position="504"/>
        <end position="527"/>
    </location>
</feature>
<dbReference type="NCBIfam" id="TIGR03434">
    <property type="entry name" value="ADOP"/>
    <property type="match status" value="1"/>
</dbReference>
<organism evidence="10 11">
    <name type="scientific">Luteitalea pratensis</name>
    <dbReference type="NCBI Taxonomy" id="1855912"/>
    <lineage>
        <taxon>Bacteria</taxon>
        <taxon>Pseudomonadati</taxon>
        <taxon>Acidobacteriota</taxon>
        <taxon>Vicinamibacteria</taxon>
        <taxon>Vicinamibacterales</taxon>
        <taxon>Vicinamibacteraceae</taxon>
        <taxon>Luteitalea</taxon>
    </lineage>
</organism>
<feature type="transmembrane region" description="Helical" evidence="7">
    <location>
        <begin position="811"/>
        <end position="836"/>
    </location>
</feature>
<dbReference type="Pfam" id="PF02687">
    <property type="entry name" value="FtsX"/>
    <property type="match status" value="2"/>
</dbReference>
<evidence type="ECO:0000256" key="4">
    <source>
        <dbReference type="ARBA" id="ARBA00022989"/>
    </source>
</evidence>
<feature type="transmembrane region" description="Helical" evidence="7">
    <location>
        <begin position="417"/>
        <end position="438"/>
    </location>
</feature>
<keyword evidence="2" id="KW-1003">Cell membrane</keyword>
<dbReference type="GO" id="GO:0005524">
    <property type="term" value="F:ATP binding"/>
    <property type="evidence" value="ECO:0007669"/>
    <property type="project" value="UniProtKB-KW"/>
</dbReference>
<dbReference type="STRING" id="1855912.LuPra_00900"/>
<keyword evidence="3 7" id="KW-0812">Transmembrane</keyword>
<dbReference type="KEGG" id="abac:LuPra_00900"/>
<evidence type="ECO:0000256" key="2">
    <source>
        <dbReference type="ARBA" id="ARBA00022475"/>
    </source>
</evidence>
<feature type="transmembrane region" description="Helical" evidence="7">
    <location>
        <begin position="458"/>
        <end position="483"/>
    </location>
</feature>
<dbReference type="Pfam" id="PF12704">
    <property type="entry name" value="MacB_PCD"/>
    <property type="match status" value="2"/>
</dbReference>
<keyword evidence="10" id="KW-0547">Nucleotide-binding</keyword>
<dbReference type="InterPro" id="IPR003838">
    <property type="entry name" value="ABC3_permease_C"/>
</dbReference>
<dbReference type="InterPro" id="IPR050250">
    <property type="entry name" value="Macrolide_Exporter_MacB"/>
</dbReference>
<protein>
    <submittedName>
        <fullName evidence="10">Macrolide export ATP-binding/permease protein MacB</fullName>
        <ecNumber evidence="10">3.6.3.-</ecNumber>
    </submittedName>
</protein>
<evidence type="ECO:0000256" key="5">
    <source>
        <dbReference type="ARBA" id="ARBA00023136"/>
    </source>
</evidence>
<evidence type="ECO:0000259" key="9">
    <source>
        <dbReference type="Pfam" id="PF12704"/>
    </source>
</evidence>
<evidence type="ECO:0000313" key="11">
    <source>
        <dbReference type="Proteomes" id="UP000076079"/>
    </source>
</evidence>
<sequence>MPPMSRLRARCAQLFRSTDPDPNIEQELRAFVDERTDQGIAAGHAPDEARRRAQVEVGGVGPMTRKLHDQRERIPVGRGLADLWRDLGHAFRQGYRAPAFSLVAVLTLGLGIGGAAAMFGLIQGVLLSPPPYAEPDRLVLLSPARLDGSPYPQRPTTTQWLAWRASSPRVETALYRWMFNFLVRSEGSTALGGMVVTPNYFRVLGLTPLRGREFLASEAASSGPPTAVIIGYELWQGTFNGDPDIIGRTLQISRMPAPLPIVGVMPPGIRFLPDPANVSEPGYDVDAHVDFWLPALADESQLTQRQWNVVGRLAPGMSAAAVNADVSAVAARQRTEDATLDGLTATARPVLEVLNEDGRRLLVPLFGAVALVFFIACANVAGLLLARGLHRQRDYLLRTAIGATWQRLFRQALTESVALALVGAVVGGGFAVVMVALFLSVGEHALPRADAVAIGWPVFAFCAVVAPIAAAIAGLLPAARAAFGEHSHGVASTRTTAGPAERRLIGGVAALQIVLTVGLLAGAALLVRSARNLAELRPGYDTEHVLTMAVTTMQRDDAWKTFHADALERVSHLPGVRQAAFAWGVPLTGNSWPATLEIVGNAGTDRLAEELHVPLRAVTPDYFAAMGIRLADGRAFRESDDRGAPPVVIVNQAFATSQFGTGVVLGRSIRFAGNASTPPMTIVGVVADARTDALSEPATPEAYLPLWQQRAFSKHLIVRTSGDPLALAGPIRRAIREVDPAAAVEQVKAMAQLRQESIAPRIFAMHLLVGFAVVATLLSLVGLYGVLSLSVGSRLKEMEVRKAIGAQRTEILSLVFGEGLRLIGFGVALGLGFSVLMGRLLHTLLFGVPPTDPLTLGSAALLFVLLGLIACALPAWRAARVNLMDALRQD</sequence>
<name>A0A143PHG4_LUTPR</name>
<dbReference type="AlphaFoldDB" id="A0A143PHG4"/>
<comment type="similarity">
    <text evidence="6">Belongs to the ABC-4 integral membrane protein family.</text>
</comment>
<keyword evidence="11" id="KW-1185">Reference proteome</keyword>
<reference evidence="11" key="2">
    <citation type="submission" date="2016-04" db="EMBL/GenBank/DDBJ databases">
        <title>First Complete Genome Sequence of a Subdivision 6 Acidobacterium.</title>
        <authorList>
            <person name="Huang S."/>
            <person name="Vieira S."/>
            <person name="Bunk B."/>
            <person name="Riedel T."/>
            <person name="Sproeer C."/>
            <person name="Overmann J."/>
        </authorList>
    </citation>
    <scope>NUCLEOTIDE SEQUENCE [LARGE SCALE GENOMIC DNA]</scope>
    <source>
        <strain evidence="11">DSM 100886 HEG_-6_39</strain>
    </source>
</reference>
<feature type="domain" description="ABC3 transporter permease C-terminal" evidence="8">
    <location>
        <begin position="771"/>
        <end position="882"/>
    </location>
</feature>
<proteinExistence type="inferred from homology"/>
<evidence type="ECO:0000256" key="6">
    <source>
        <dbReference type="ARBA" id="ARBA00038076"/>
    </source>
</evidence>
<feature type="transmembrane region" description="Helical" evidence="7">
    <location>
        <begin position="361"/>
        <end position="386"/>
    </location>
</feature>
<dbReference type="PANTHER" id="PTHR30572:SF4">
    <property type="entry name" value="ABC TRANSPORTER PERMEASE YTRF"/>
    <property type="match status" value="1"/>
</dbReference>
<feature type="domain" description="MacB-like periplasmic core" evidence="9">
    <location>
        <begin position="510"/>
        <end position="748"/>
    </location>
</feature>
<keyword evidence="4 7" id="KW-1133">Transmembrane helix</keyword>
<comment type="subcellular location">
    <subcellularLocation>
        <location evidence="1">Cell membrane</location>
        <topology evidence="1">Multi-pass membrane protein</topology>
    </subcellularLocation>
</comment>
<evidence type="ECO:0000259" key="8">
    <source>
        <dbReference type="Pfam" id="PF02687"/>
    </source>
</evidence>
<dbReference type="EC" id="3.6.3.-" evidence="10"/>
<feature type="transmembrane region" description="Helical" evidence="7">
    <location>
        <begin position="856"/>
        <end position="876"/>
    </location>
</feature>
<dbReference type="Proteomes" id="UP000076079">
    <property type="component" value="Chromosome"/>
</dbReference>
<evidence type="ECO:0000313" key="10">
    <source>
        <dbReference type="EMBL" id="AMY07720.1"/>
    </source>
</evidence>
<evidence type="ECO:0000256" key="1">
    <source>
        <dbReference type="ARBA" id="ARBA00004651"/>
    </source>
</evidence>
<evidence type="ECO:0000256" key="3">
    <source>
        <dbReference type="ARBA" id="ARBA00022692"/>
    </source>
</evidence>
<accession>A0A143PHG4</accession>
<dbReference type="GO" id="GO:0005886">
    <property type="term" value="C:plasma membrane"/>
    <property type="evidence" value="ECO:0007669"/>
    <property type="project" value="UniProtKB-SubCell"/>
</dbReference>
<feature type="domain" description="ABC3 transporter permease C-terminal" evidence="8">
    <location>
        <begin position="368"/>
        <end position="482"/>
    </location>
</feature>
<dbReference type="GO" id="GO:0016787">
    <property type="term" value="F:hydrolase activity"/>
    <property type="evidence" value="ECO:0007669"/>
    <property type="project" value="UniProtKB-KW"/>
</dbReference>
<dbReference type="GO" id="GO:0022857">
    <property type="term" value="F:transmembrane transporter activity"/>
    <property type="evidence" value="ECO:0007669"/>
    <property type="project" value="TreeGrafter"/>
</dbReference>
<keyword evidence="10" id="KW-0067">ATP-binding</keyword>
<dbReference type="InterPro" id="IPR025857">
    <property type="entry name" value="MacB_PCD"/>
</dbReference>
<feature type="transmembrane region" description="Helical" evidence="7">
    <location>
        <begin position="99"/>
        <end position="122"/>
    </location>
</feature>
<dbReference type="InterPro" id="IPR017800">
    <property type="entry name" value="ADOP"/>
</dbReference>
<keyword evidence="10" id="KW-0378">Hydrolase</keyword>